<proteinExistence type="predicted"/>
<accession>A0A3B0MDI1</accession>
<evidence type="ECO:0000313" key="2">
    <source>
        <dbReference type="EMBL" id="SUZ33911.1"/>
    </source>
</evidence>
<protein>
    <submittedName>
        <fullName evidence="2">Uncharacterized protein</fullName>
    </submittedName>
</protein>
<dbReference type="EMBL" id="UIHC01000089">
    <property type="protein sequence ID" value="SUZ33911.1"/>
    <property type="molecule type" value="Genomic_DNA"/>
</dbReference>
<gene>
    <name evidence="2" type="ORF">ROE7235_03692</name>
</gene>
<evidence type="ECO:0000313" key="3">
    <source>
        <dbReference type="Proteomes" id="UP000272908"/>
    </source>
</evidence>
<reference evidence="3" key="1">
    <citation type="submission" date="2018-08" db="EMBL/GenBank/DDBJ databases">
        <authorList>
            <person name="Rodrigo-Torres L."/>
            <person name="Arahal R. D."/>
            <person name="Lucena T."/>
        </authorList>
    </citation>
    <scope>NUCLEOTIDE SEQUENCE [LARGE SCALE GENOMIC DNA]</scope>
    <source>
        <strain evidence="3">CECT 7235</strain>
    </source>
</reference>
<feature type="chain" id="PRO_5017228162" evidence="1">
    <location>
        <begin position="22"/>
        <end position="162"/>
    </location>
</feature>
<keyword evidence="3" id="KW-1185">Reference proteome</keyword>
<dbReference type="AlphaFoldDB" id="A0A3B0MDI1"/>
<feature type="signal peptide" evidence="1">
    <location>
        <begin position="1"/>
        <end position="21"/>
    </location>
</feature>
<dbReference type="RefSeq" id="WP_121097234.1">
    <property type="nucleotide sequence ID" value="NZ_UIHC01000089.1"/>
</dbReference>
<keyword evidence="1" id="KW-0732">Signal</keyword>
<name>A0A3B0MDI1_9RHOB</name>
<sequence length="162" mass="18361">MRKLNILALCIYGFLAVPALAQHEFVDGAIPGVREIVRNDDTNPMVYVRDMSPGVTGFVLCPNPDHLIFGRRSVVENDIEAVARRIQGEGCFIANDGWGRLTAVHSQNVVRIQFWWLVGTDFDTGIEERLERSGRQYWAYSYQVGTMGENERVEPIIRSAFE</sequence>
<organism evidence="2 3">
    <name type="scientific">Roseinatronobacter ekhonensis</name>
    <dbReference type="NCBI Taxonomy" id="254356"/>
    <lineage>
        <taxon>Bacteria</taxon>
        <taxon>Pseudomonadati</taxon>
        <taxon>Pseudomonadota</taxon>
        <taxon>Alphaproteobacteria</taxon>
        <taxon>Rhodobacterales</taxon>
        <taxon>Paracoccaceae</taxon>
        <taxon>Roseinatronobacter</taxon>
    </lineage>
</organism>
<dbReference type="Proteomes" id="UP000272908">
    <property type="component" value="Unassembled WGS sequence"/>
</dbReference>
<evidence type="ECO:0000256" key="1">
    <source>
        <dbReference type="SAM" id="SignalP"/>
    </source>
</evidence>